<proteinExistence type="predicted"/>
<keyword evidence="2" id="KW-1133">Transmembrane helix</keyword>
<dbReference type="Proteomes" id="UP000005408">
    <property type="component" value="Unassembled WGS sequence"/>
</dbReference>
<feature type="region of interest" description="Disordered" evidence="1">
    <location>
        <begin position="264"/>
        <end position="283"/>
    </location>
</feature>
<feature type="compositionally biased region" description="Low complexity" evidence="1">
    <location>
        <begin position="15"/>
        <end position="31"/>
    </location>
</feature>
<feature type="compositionally biased region" description="Polar residues" evidence="1">
    <location>
        <begin position="32"/>
        <end position="53"/>
    </location>
</feature>
<feature type="compositionally biased region" description="Polar residues" evidence="1">
    <location>
        <begin position="1"/>
        <end position="14"/>
    </location>
</feature>
<evidence type="ECO:0000256" key="1">
    <source>
        <dbReference type="SAM" id="MobiDB-lite"/>
    </source>
</evidence>
<name>A0A8W8MNR5_MAGGI</name>
<feature type="region of interest" description="Disordered" evidence="1">
    <location>
        <begin position="1"/>
        <end position="85"/>
    </location>
</feature>
<dbReference type="AlphaFoldDB" id="A0A8W8MNR5"/>
<feature type="region of interest" description="Disordered" evidence="1">
    <location>
        <begin position="180"/>
        <end position="208"/>
    </location>
</feature>
<evidence type="ECO:0000313" key="3">
    <source>
        <dbReference type="EnsemblMetazoa" id="G3437.2:cds"/>
    </source>
</evidence>
<sequence length="283" mass="31002">ETKTEISTSSENPLTQSTQNFTNTSSMTSSTGLPTTKEFSTTTENPAITTEIPTSSTTVSQTTRTTTVPLSNGKSSSAKQSESESKAEKAIAVTASLTIVGLILVILGIIWKRRGNLLSNLRRNKDKDATEGTYKHYSSIYDEVILPGEFQKENMYEMEEINDHNSTTSEQLSNGDYTEREGLYENGVPPSKTASLTQPVPNDTVTSSRDKYQNMENINTKQTQESPPYITVINVPKSLTGYLDNQTQYTSPPDRALNNAEKHKSVIQVGSDGPKGYSLPLPV</sequence>
<dbReference type="EnsemblMetazoa" id="G3437.2">
    <property type="protein sequence ID" value="G3437.2:cds"/>
    <property type="gene ID" value="G3437"/>
</dbReference>
<keyword evidence="2" id="KW-0812">Transmembrane</keyword>
<keyword evidence="2" id="KW-0472">Membrane</keyword>
<protein>
    <submittedName>
        <fullName evidence="3">Uncharacterized protein</fullName>
    </submittedName>
</protein>
<feature type="compositionally biased region" description="Polar residues" evidence="1">
    <location>
        <begin position="192"/>
        <end position="207"/>
    </location>
</feature>
<evidence type="ECO:0000256" key="2">
    <source>
        <dbReference type="SAM" id="Phobius"/>
    </source>
</evidence>
<feature type="compositionally biased region" description="Low complexity" evidence="1">
    <location>
        <begin position="54"/>
        <end position="67"/>
    </location>
</feature>
<organism evidence="3 4">
    <name type="scientific">Magallana gigas</name>
    <name type="common">Pacific oyster</name>
    <name type="synonym">Crassostrea gigas</name>
    <dbReference type="NCBI Taxonomy" id="29159"/>
    <lineage>
        <taxon>Eukaryota</taxon>
        <taxon>Metazoa</taxon>
        <taxon>Spiralia</taxon>
        <taxon>Lophotrochozoa</taxon>
        <taxon>Mollusca</taxon>
        <taxon>Bivalvia</taxon>
        <taxon>Autobranchia</taxon>
        <taxon>Pteriomorphia</taxon>
        <taxon>Ostreida</taxon>
        <taxon>Ostreoidea</taxon>
        <taxon>Ostreidae</taxon>
        <taxon>Magallana</taxon>
    </lineage>
</organism>
<accession>A0A8W8MNR5</accession>
<keyword evidence="4" id="KW-1185">Reference proteome</keyword>
<feature type="transmembrane region" description="Helical" evidence="2">
    <location>
        <begin position="90"/>
        <end position="111"/>
    </location>
</feature>
<evidence type="ECO:0000313" key="4">
    <source>
        <dbReference type="Proteomes" id="UP000005408"/>
    </source>
</evidence>
<reference evidence="3" key="1">
    <citation type="submission" date="2022-08" db="UniProtKB">
        <authorList>
            <consortium name="EnsemblMetazoa"/>
        </authorList>
    </citation>
    <scope>IDENTIFICATION</scope>
    <source>
        <strain evidence="3">05x7-T-G4-1.051#20</strain>
    </source>
</reference>